<evidence type="ECO:0000313" key="1">
    <source>
        <dbReference type="EMBL" id="CAA9504923.1"/>
    </source>
</evidence>
<reference evidence="1" key="1">
    <citation type="submission" date="2020-02" db="EMBL/GenBank/DDBJ databases">
        <authorList>
            <person name="Meier V. D."/>
        </authorList>
    </citation>
    <scope>NUCLEOTIDE SEQUENCE</scope>
    <source>
        <strain evidence="1">AVDCRST_MAG12</strain>
    </source>
</reference>
<name>A0A6J4STH4_9ACTN</name>
<dbReference type="AlphaFoldDB" id="A0A6J4STH4"/>
<accession>A0A6J4STH4</accession>
<proteinExistence type="predicted"/>
<sequence length="171" mass="18422">MDDRGKNLTAWEDLARGLGGSFAARARGVISPELILLTQRGDPFGRLTAGDDGRTHLQAGDLTAWIEALPGATYRMTTGDEKTLAAETTGPATDLILRSGDRAYEARVSLLRNSAVARLSGQRESARVSGGLTNRRYRGVFDPQDPVSLPVAVFLLHHTFALRRGAYRAGS</sequence>
<protein>
    <submittedName>
        <fullName evidence="1">Uncharacterized protein</fullName>
    </submittedName>
</protein>
<gene>
    <name evidence="1" type="ORF">AVDCRST_MAG12-2890</name>
</gene>
<organism evidence="1">
    <name type="scientific">uncultured Rubrobacteraceae bacterium</name>
    <dbReference type="NCBI Taxonomy" id="349277"/>
    <lineage>
        <taxon>Bacteria</taxon>
        <taxon>Bacillati</taxon>
        <taxon>Actinomycetota</taxon>
        <taxon>Rubrobacteria</taxon>
        <taxon>Rubrobacterales</taxon>
        <taxon>Rubrobacteraceae</taxon>
        <taxon>environmental samples</taxon>
    </lineage>
</organism>
<dbReference type="EMBL" id="CADCVK010000408">
    <property type="protein sequence ID" value="CAA9504923.1"/>
    <property type="molecule type" value="Genomic_DNA"/>
</dbReference>